<protein>
    <submittedName>
        <fullName evidence="2">Uncharacterized protein</fullName>
    </submittedName>
</protein>
<reference evidence="2 3" key="1">
    <citation type="submission" date="2015-11" db="EMBL/GenBank/DDBJ databases">
        <authorList>
            <consortium name="Pathogen Informatics"/>
        </authorList>
    </citation>
    <scope>NUCLEOTIDE SEQUENCE [LARGE SCALE GENOMIC DNA]</scope>
    <source>
        <strain evidence="2 3">006A-0059</strain>
    </source>
</reference>
<keyword evidence="3" id="KW-1185">Reference proteome</keyword>
<comment type="caution">
    <text evidence="2">The sequence shown here is derived from an EMBL/GenBank/DDBJ whole genome shotgun (WGS) entry which is preliminary data.</text>
</comment>
<dbReference type="EMBL" id="FAVB01000003">
    <property type="protein sequence ID" value="CUU83514.1"/>
    <property type="molecule type" value="Genomic_DNA"/>
</dbReference>
<evidence type="ECO:0000256" key="1">
    <source>
        <dbReference type="SAM" id="Coils"/>
    </source>
</evidence>
<feature type="coiled-coil region" evidence="1">
    <location>
        <begin position="17"/>
        <end position="51"/>
    </location>
</feature>
<sequence length="137" mass="15474">MLVKIGKNETKIHDKSLESAVDEFAYLKRKIDSLNDELKAYKDIIANKANELLENSDALSIGFESISGNKLKVTLGWDVKVKDADTLALLLGDKFSLLVKEEKIYKPEKRLKELALDDDGLKECLEIKEKAPSFYVL</sequence>
<name>A0A0S4SBV9_CAMHY</name>
<dbReference type="AlphaFoldDB" id="A0A0S4SBV9"/>
<organism evidence="2 3">
    <name type="scientific">Campylobacter hyointestinalis subsp. hyointestinalis</name>
    <dbReference type="NCBI Taxonomy" id="91352"/>
    <lineage>
        <taxon>Bacteria</taxon>
        <taxon>Pseudomonadati</taxon>
        <taxon>Campylobacterota</taxon>
        <taxon>Epsilonproteobacteria</taxon>
        <taxon>Campylobacterales</taxon>
        <taxon>Campylobacteraceae</taxon>
        <taxon>Campylobacter</taxon>
    </lineage>
</organism>
<evidence type="ECO:0000313" key="2">
    <source>
        <dbReference type="EMBL" id="CUU83514.1"/>
    </source>
</evidence>
<dbReference type="Proteomes" id="UP000052237">
    <property type="component" value="Unassembled WGS sequence"/>
</dbReference>
<gene>
    <name evidence="2" type="ORF">ERS686654_01426</name>
</gene>
<proteinExistence type="predicted"/>
<evidence type="ECO:0000313" key="3">
    <source>
        <dbReference type="Proteomes" id="UP000052237"/>
    </source>
</evidence>
<accession>A0A0S4SBV9</accession>
<keyword evidence="1" id="KW-0175">Coiled coil</keyword>
<dbReference type="RefSeq" id="WP_059435246.1">
    <property type="nucleotide sequence ID" value="NZ_FAVB01000003.1"/>
</dbReference>